<reference evidence="2 3" key="1">
    <citation type="submission" date="2021-06" db="EMBL/GenBank/DDBJ databases">
        <title>Updating the genus Pseudomonas: Description of 43 new species and partition of the Pseudomonas putida group.</title>
        <authorList>
            <person name="Girard L."/>
            <person name="Lood C."/>
            <person name="Vandamme P."/>
            <person name="Rokni-Zadeh H."/>
            <person name="Van Noort V."/>
            <person name="Hofte M."/>
            <person name="Lavigne R."/>
            <person name="De Mot R."/>
        </authorList>
    </citation>
    <scope>NUCLEOTIDE SEQUENCE [LARGE SCALE GENOMIC DNA]</scope>
    <source>
        <strain evidence="2 3">COR58</strain>
    </source>
</reference>
<accession>A0ABS6PFD9</accession>
<feature type="region of interest" description="Disordered" evidence="1">
    <location>
        <begin position="234"/>
        <end position="257"/>
    </location>
</feature>
<sequence length="257" mass="29458">MSLLFNCRPLVINPQLAERIGLNEAIVLQQLSYWLSDTTSGVEHEGRRWIYNTIEQWQKQFPFWSADTVKRTLTSLQKQGLVMVEKLARAKHDQTNHYTINYQAAALIEQGILHRSEEGNLPQSVGARCPDLLTEITTKTTTENSSCSQESPLEGFEQFWKLYPNKKGKKEACRRWAKLKPDPGLRQTLMTALSDHCLSRDWVKDYGRFVPMASTWLFGERWNDVLTPAGASSNSAYHGLPNHTHEMYPEKKNGSNF</sequence>
<dbReference type="Proteomes" id="UP000765224">
    <property type="component" value="Unassembled WGS sequence"/>
</dbReference>
<gene>
    <name evidence="2" type="ORF">KVG96_14630</name>
</gene>
<comment type="caution">
    <text evidence="2">The sequence shown here is derived from an EMBL/GenBank/DDBJ whole genome shotgun (WGS) entry which is preliminary data.</text>
</comment>
<evidence type="ECO:0000256" key="1">
    <source>
        <dbReference type="SAM" id="MobiDB-lite"/>
    </source>
</evidence>
<protein>
    <submittedName>
        <fullName evidence="2">Helix-turn-helix domain-containing protein</fullName>
    </submittedName>
</protein>
<dbReference type="RefSeq" id="WP_217892788.1">
    <property type="nucleotide sequence ID" value="NZ_JAHSTS010000002.1"/>
</dbReference>
<name>A0ABS6PFD9_9PSED</name>
<evidence type="ECO:0000313" key="2">
    <source>
        <dbReference type="EMBL" id="MBV4459192.1"/>
    </source>
</evidence>
<keyword evidence="3" id="KW-1185">Reference proteome</keyword>
<organism evidence="2 3">
    <name type="scientific">Pseudomonas ekonensis</name>
    <dbReference type="NCBI Taxonomy" id="2842353"/>
    <lineage>
        <taxon>Bacteria</taxon>
        <taxon>Pseudomonadati</taxon>
        <taxon>Pseudomonadota</taxon>
        <taxon>Gammaproteobacteria</taxon>
        <taxon>Pseudomonadales</taxon>
        <taxon>Pseudomonadaceae</taxon>
        <taxon>Pseudomonas</taxon>
    </lineage>
</organism>
<feature type="compositionally biased region" description="Basic and acidic residues" evidence="1">
    <location>
        <begin position="243"/>
        <end position="257"/>
    </location>
</feature>
<evidence type="ECO:0000313" key="3">
    <source>
        <dbReference type="Proteomes" id="UP000765224"/>
    </source>
</evidence>
<dbReference type="EMBL" id="JAHSTS010000002">
    <property type="protein sequence ID" value="MBV4459192.1"/>
    <property type="molecule type" value="Genomic_DNA"/>
</dbReference>
<proteinExistence type="predicted"/>